<dbReference type="RefSeq" id="YP_010062388.1">
    <property type="nucleotide sequence ID" value="NC_054793.1"/>
</dbReference>
<organism evidence="1 2">
    <name type="scientific">Mycobacterium phage Kimona</name>
    <dbReference type="NCBI Taxonomy" id="2024295"/>
    <lineage>
        <taxon>Viruses</taxon>
        <taxon>Duplodnaviria</taxon>
        <taxon>Heunggongvirae</taxon>
        <taxon>Uroviricota</taxon>
        <taxon>Caudoviricetes</taxon>
        <taxon>Kimonavirus</taxon>
        <taxon>Kimonavirus kimona</taxon>
    </lineage>
</organism>
<sequence length="91" mass="10396">MAEIKFSDMMAHLEDMQEQVRKGNAAIIALDALREDIADLRDHLQAYCHSYRSEALRTKHGEDHKRWCQGKAQAFELAASKLHELISDGTE</sequence>
<keyword evidence="2" id="KW-1185">Reference proteome</keyword>
<accession>A0A249XU59</accession>
<gene>
    <name evidence="1" type="primary">89</name>
    <name evidence="1" type="ORF">PBI_KIMONA_89</name>
</gene>
<protein>
    <submittedName>
        <fullName evidence="1">Uncharacterized protein</fullName>
    </submittedName>
</protein>
<evidence type="ECO:0000313" key="2">
    <source>
        <dbReference type="Proteomes" id="UP000222598"/>
    </source>
</evidence>
<dbReference type="GeneID" id="64872053"/>
<dbReference type="KEGG" id="vg:64872053"/>
<dbReference type="EMBL" id="MF472895">
    <property type="protein sequence ID" value="ASZ75525.1"/>
    <property type="molecule type" value="Genomic_DNA"/>
</dbReference>
<dbReference type="Proteomes" id="UP000222598">
    <property type="component" value="Segment"/>
</dbReference>
<proteinExistence type="predicted"/>
<evidence type="ECO:0000313" key="1">
    <source>
        <dbReference type="EMBL" id="ASZ75525.1"/>
    </source>
</evidence>
<reference evidence="2" key="1">
    <citation type="submission" date="2017-07" db="EMBL/GenBank/DDBJ databases">
        <authorList>
            <person name="Sun Z.S."/>
            <person name="Albrecht U."/>
            <person name="Echele G."/>
            <person name="Lee C.C."/>
        </authorList>
    </citation>
    <scope>NUCLEOTIDE SEQUENCE [LARGE SCALE GENOMIC DNA]</scope>
</reference>
<name>A0A249XU59_9CAUD</name>